<dbReference type="Gene3D" id="1.20.120.560">
    <property type="entry name" value="alix/aip1 in complex with the ypdl late domain"/>
    <property type="match status" value="1"/>
</dbReference>
<dbReference type="EMBL" id="LGST01000016">
    <property type="protein sequence ID" value="KNE01226.1"/>
    <property type="molecule type" value="Genomic_DNA"/>
</dbReference>
<dbReference type="VEuPathDB" id="FungiDB:CJI96_0001729"/>
<dbReference type="InterPro" id="IPR025304">
    <property type="entry name" value="ALIX_V_dom"/>
</dbReference>
<evidence type="ECO:0000256" key="2">
    <source>
        <dbReference type="SAM" id="MobiDB-lite"/>
    </source>
</evidence>
<comment type="similarity">
    <text evidence="1">Belongs to the palA/RIM20 family.</text>
</comment>
<dbReference type="PANTHER" id="PTHR23030:SF39">
    <property type="entry name" value="PROGRAMMED CELL DEATH 6-INTERACTING PROTEIN"/>
    <property type="match status" value="1"/>
</dbReference>
<feature type="compositionally biased region" description="Polar residues" evidence="2">
    <location>
        <begin position="739"/>
        <end position="752"/>
    </location>
</feature>
<protein>
    <recommendedName>
        <fullName evidence="3">BRO1 domain-containing protein</fullName>
    </recommendedName>
</protein>
<feature type="domain" description="BRO1" evidence="3">
    <location>
        <begin position="4"/>
        <end position="390"/>
    </location>
</feature>
<evidence type="ECO:0000259" key="3">
    <source>
        <dbReference type="PROSITE" id="PS51180"/>
    </source>
</evidence>
<dbReference type="Pfam" id="PF13949">
    <property type="entry name" value="ALIX_LYPXL_bnd"/>
    <property type="match status" value="1"/>
</dbReference>
<dbReference type="GO" id="GO:0005768">
    <property type="term" value="C:endosome"/>
    <property type="evidence" value="ECO:0007669"/>
    <property type="project" value="TreeGrafter"/>
</dbReference>
<comment type="caution">
    <text evidence="4">The sequence shown here is derived from an EMBL/GenBank/DDBJ whole genome shotgun (WGS) entry which is preliminary data.</text>
</comment>
<feature type="compositionally biased region" description="Basic and acidic residues" evidence="2">
    <location>
        <begin position="753"/>
        <end position="764"/>
    </location>
</feature>
<feature type="region of interest" description="Disordered" evidence="2">
    <location>
        <begin position="739"/>
        <end position="764"/>
    </location>
</feature>
<gene>
    <name evidence="4" type="ORF">QG37_02116</name>
</gene>
<dbReference type="VEuPathDB" id="FungiDB:CJJ07_001261"/>
<proteinExistence type="inferred from homology"/>
<dbReference type="Gene3D" id="1.20.140.50">
    <property type="entry name" value="alix/aip1 like domains"/>
    <property type="match status" value="1"/>
</dbReference>
<dbReference type="VEuPathDB" id="FungiDB:CJJ09_000911"/>
<dbReference type="CDD" id="cd09241">
    <property type="entry name" value="BRO1_ScRim20-like"/>
    <property type="match status" value="1"/>
</dbReference>
<reference evidence="5" key="1">
    <citation type="journal article" date="2015" name="BMC Genomics">
        <title>Draft genome of a commonly misdiagnosed multidrug resistant pathogen Candida auris.</title>
        <authorList>
            <person name="Chatterjee S."/>
            <person name="Alampalli S.V."/>
            <person name="Nageshan R.K."/>
            <person name="Chettiar S.T."/>
            <person name="Joshi S."/>
            <person name="Tatu U.S."/>
        </authorList>
    </citation>
    <scope>NUCLEOTIDE SEQUENCE [LARGE SCALE GENOMIC DNA]</scope>
    <source>
        <strain evidence="5">6684</strain>
    </source>
</reference>
<dbReference type="InterPro" id="IPR004328">
    <property type="entry name" value="BRO1_dom"/>
</dbReference>
<dbReference type="Gene3D" id="1.25.40.280">
    <property type="entry name" value="alix/aip1 like domains"/>
    <property type="match status" value="1"/>
</dbReference>
<dbReference type="Proteomes" id="UP000037122">
    <property type="component" value="Unassembled WGS sequence"/>
</dbReference>
<dbReference type="PROSITE" id="PS51180">
    <property type="entry name" value="BRO1"/>
    <property type="match status" value="1"/>
</dbReference>
<dbReference type="VEuPathDB" id="FungiDB:CJI97_003268"/>
<evidence type="ECO:0000313" key="4">
    <source>
        <dbReference type="EMBL" id="KNE01226.1"/>
    </source>
</evidence>
<dbReference type="PANTHER" id="PTHR23030">
    <property type="entry name" value="PCD6 INTERACTING PROTEIN-RELATED"/>
    <property type="match status" value="1"/>
</dbReference>
<dbReference type="AlphaFoldDB" id="A0A0L0P5B4"/>
<accession>A0A0L0P5B4</accession>
<evidence type="ECO:0000256" key="1">
    <source>
        <dbReference type="ARBA" id="ARBA00038154"/>
    </source>
</evidence>
<dbReference type="SMART" id="SM01041">
    <property type="entry name" value="BRO1"/>
    <property type="match status" value="1"/>
</dbReference>
<dbReference type="CDD" id="cd08915">
    <property type="entry name" value="V_Alix_like"/>
    <property type="match status" value="1"/>
</dbReference>
<dbReference type="InterPro" id="IPR038499">
    <property type="entry name" value="BRO1_sf"/>
</dbReference>
<dbReference type="VEuPathDB" id="FungiDB:B9J08_003197"/>
<sequence length="764" mass="87782">MFTNLLQIPFRICDTIPLYDVLSEIIRKDYFQPVSSFENDLKNAQRLQNDIAVLSREKDIDIERFEQTLYQYYHLLSDLSNKFMDNSVSFEWYGTLRYQPKHCSFSSWKQEQLQLIYEMGCLKSYHALNGNAYTDEGLKLACQSLKVGAGYFDVLLKMDPQIRAELPDFDEDTLQCLKGMLIAQAQELVWLKAAMGNTVKDHIIARLSIKVSELYDKAAFYASESDSITLDWINHFKVKKFHFEAAAHYRMSMVAIDSFRYGDQVAHLKVASKVCDEGLKYKSYVDKSVIEDLQGLTEVVKSTLKGAEKDNDLVYLKPVPNARELPAIAGVSMVEILCPESFFQRPLGIEAFKALVPFSIIQIAQAFRERQDAFIVDHFHEPLGALTRMFSKFLAERDLPASIDSIQKPESIPDSLLQHSLEIISIGGTKLIENSMLEIGKLGKQCQDLVEACEERLTMERYEDRLMRERQGTNRWNREMSETAAAAFSSRVSKMNTYLEQGLQSDSLIMNLYNSIKDILLIYCGGNRALLSTIPKSSRAHVDTKVGQVIGELRELLTAADKLEQSKQRTISSVNIKSRDHSVFPVVMGQYKKNPQRFLDDEGKVSSRKFEAVYESHIKAFETDIKHVDQIKQKQIDLEKKIHEKNLQLIEVKKALEDSSQINRHQALQSFEEAYVQYLELVSNLNQASRFYSDFLEKGNALLHEIDQFLYSRREEARELLINIENQDKLRKIEDSMQNNRVPLAAPQSQRAISRDPTEDMHLP</sequence>
<dbReference type="Pfam" id="PF03097">
    <property type="entry name" value="BRO1"/>
    <property type="match status" value="1"/>
</dbReference>
<organism evidence="4 5">
    <name type="scientific">Candidozyma auris</name>
    <name type="common">Yeast</name>
    <name type="synonym">Candida auris</name>
    <dbReference type="NCBI Taxonomy" id="498019"/>
    <lineage>
        <taxon>Eukaryota</taxon>
        <taxon>Fungi</taxon>
        <taxon>Dikarya</taxon>
        <taxon>Ascomycota</taxon>
        <taxon>Saccharomycotina</taxon>
        <taxon>Pichiomycetes</taxon>
        <taxon>Metschnikowiaceae</taxon>
        <taxon>Candidozyma</taxon>
    </lineage>
</organism>
<dbReference type="VEuPathDB" id="FungiDB:QG37_02116"/>
<name>A0A0L0P5B4_CANAR</name>
<evidence type="ECO:0000313" key="5">
    <source>
        <dbReference type="Proteomes" id="UP000037122"/>
    </source>
</evidence>